<name>A0A397QXZ2_9MOLU</name>
<keyword evidence="1" id="KW-0732">Signal</keyword>
<sequence>MRKSITKKLIMGSCALAATAVCLTSTTYAWFARNANAWTEEFEIKIHTDEGLEISIDGTHFVDTITKSELVKAISLQRYNLVNDENKKLTDFTSDEIDAMVNTYGETVLGAVSPNENWQFYGFNTIDNVKNPLDYIDGGYFKPYALTENKLSASYLKFDLYFRAIASSNHPKEKYNLVFADSAHDEGLGISYIQAEESEVTLNNELNILPSLDLRDDSDPANPIVKGLFKSGDKITINPANAMRIGVSGTEGDRIYELNEGYGSSAYKNATDDLHNPLVNPMVTYFNNTHKRAANGLYLKDYDTEYVETVKNFNDLYPLGIFQRDSEGEYNIVKATFYIWLDGYDADYLEGVDTESIRFFLNFTKVEG</sequence>
<evidence type="ECO:0000313" key="2">
    <source>
        <dbReference type="EMBL" id="RIA64765.1"/>
    </source>
</evidence>
<evidence type="ECO:0000256" key="1">
    <source>
        <dbReference type="SAM" id="SignalP"/>
    </source>
</evidence>
<organism evidence="2 3">
    <name type="scientific">Anaeroplasma bactoclasticum</name>
    <dbReference type="NCBI Taxonomy" id="2088"/>
    <lineage>
        <taxon>Bacteria</taxon>
        <taxon>Bacillati</taxon>
        <taxon>Mycoplasmatota</taxon>
        <taxon>Mollicutes</taxon>
        <taxon>Anaeroplasmatales</taxon>
        <taxon>Anaeroplasmataceae</taxon>
        <taxon>Anaeroplasma</taxon>
    </lineage>
</organism>
<evidence type="ECO:0000313" key="3">
    <source>
        <dbReference type="Proteomes" id="UP000266506"/>
    </source>
</evidence>
<dbReference type="OrthoDB" id="384842at2"/>
<gene>
    <name evidence="2" type="ORF">EI71_01917</name>
</gene>
<feature type="signal peptide" evidence="1">
    <location>
        <begin position="1"/>
        <end position="31"/>
    </location>
</feature>
<comment type="caution">
    <text evidence="2">The sequence shown here is derived from an EMBL/GenBank/DDBJ whole genome shotgun (WGS) entry which is preliminary data.</text>
</comment>
<dbReference type="InParanoid" id="A0A397QXZ2"/>
<dbReference type="Proteomes" id="UP000266506">
    <property type="component" value="Unassembled WGS sequence"/>
</dbReference>
<protein>
    <submittedName>
        <fullName evidence="2">Uncharacterized protein</fullName>
    </submittedName>
</protein>
<keyword evidence="3" id="KW-1185">Reference proteome</keyword>
<proteinExistence type="predicted"/>
<feature type="chain" id="PRO_5017305224" evidence="1">
    <location>
        <begin position="32"/>
        <end position="368"/>
    </location>
</feature>
<dbReference type="EMBL" id="QXEV01000040">
    <property type="protein sequence ID" value="RIA64765.1"/>
    <property type="molecule type" value="Genomic_DNA"/>
</dbReference>
<accession>A0A397QXZ2</accession>
<dbReference type="AlphaFoldDB" id="A0A397QXZ2"/>
<reference evidence="2 3" key="1">
    <citation type="submission" date="2018-08" db="EMBL/GenBank/DDBJ databases">
        <title>Genomic Encyclopedia of Archaeal and Bacterial Type Strains, Phase II (KMG-II): from individual species to whole genera.</title>
        <authorList>
            <person name="Goeker M."/>
        </authorList>
    </citation>
    <scope>NUCLEOTIDE SEQUENCE [LARGE SCALE GENOMIC DNA]</scope>
    <source>
        <strain evidence="2 3">ATCC 27112</strain>
    </source>
</reference>
<dbReference type="RefSeq" id="WP_119016973.1">
    <property type="nucleotide sequence ID" value="NZ_QXEV01000040.1"/>
</dbReference>